<dbReference type="Proteomes" id="UP000019095">
    <property type="component" value="Chromosome"/>
</dbReference>
<dbReference type="KEGG" id="amim:MIM_c40870"/>
<dbReference type="EMBL" id="CP003915">
    <property type="protein sequence ID" value="AHG66134.1"/>
    <property type="molecule type" value="Genomic_DNA"/>
</dbReference>
<dbReference type="HOGENOM" id="CLU_060128_1_0_4"/>
<sequence>MSVTTADVTPEFRGEDMYDLGHTTIFSCRDDPRFSFCMYVPRSVHNAESAPELVVAVHGTGRTITEYRDAFSHFARWNNCVVLCPLFPVGVLGDDNRNGYKYIREGDIRYDLVLLSLVEQINQRYGFKFKDFGLFGFSGGGHFTHRFTILHPSRVWAASVGAPGSVTLLNPEQDWWVGTRNVAELFNIEIDVDSLARVPVQMIVGDADIETWEITHKPGGRHWMDGANDAGQTRPERLDTLRRSFEAAGVNVQFDVVPGVSHRWEDCIDRITGFFADILEQRRASGRI</sequence>
<dbReference type="SUPFAM" id="SSF53474">
    <property type="entry name" value="alpha/beta-Hydrolases"/>
    <property type="match status" value="1"/>
</dbReference>
<dbReference type="OrthoDB" id="332706at2"/>
<dbReference type="eggNOG" id="COG1073">
    <property type="taxonomic scope" value="Bacteria"/>
</dbReference>
<dbReference type="InterPro" id="IPR029058">
    <property type="entry name" value="AB_hydrolase_fold"/>
</dbReference>
<dbReference type="GO" id="GO:0016787">
    <property type="term" value="F:hydrolase activity"/>
    <property type="evidence" value="ECO:0007669"/>
    <property type="project" value="UniProtKB-KW"/>
</dbReference>
<keyword evidence="2" id="KW-1185">Reference proteome</keyword>
<dbReference type="PATRIC" id="fig|1247726.3.peg.4506"/>
<protein>
    <submittedName>
        <fullName evidence="1">Putative hydrolase</fullName>
    </submittedName>
</protein>
<gene>
    <name evidence="1" type="ORF">MIM_c40870</name>
</gene>
<dbReference type="Gene3D" id="3.40.50.1820">
    <property type="entry name" value="alpha/beta hydrolase"/>
    <property type="match status" value="1"/>
</dbReference>
<organism evidence="1 2">
    <name type="scientific">Advenella mimigardefordensis (strain DSM 17166 / LMG 22922 / DPN7)</name>
    <dbReference type="NCBI Taxonomy" id="1247726"/>
    <lineage>
        <taxon>Bacteria</taxon>
        <taxon>Pseudomonadati</taxon>
        <taxon>Pseudomonadota</taxon>
        <taxon>Betaproteobacteria</taxon>
        <taxon>Burkholderiales</taxon>
        <taxon>Alcaligenaceae</taxon>
    </lineage>
</organism>
<proteinExistence type="predicted"/>
<name>W0PGD0_ADVMD</name>
<dbReference type="AlphaFoldDB" id="W0PGD0"/>
<accession>W0PGD0</accession>
<dbReference type="RefSeq" id="WP_025374822.1">
    <property type="nucleotide sequence ID" value="NZ_CP003915.1"/>
</dbReference>
<evidence type="ECO:0000313" key="1">
    <source>
        <dbReference type="EMBL" id="AHG66134.1"/>
    </source>
</evidence>
<dbReference type="STRING" id="1247726.MIM_c40870"/>
<reference evidence="1 2" key="1">
    <citation type="journal article" date="2014" name="Microbiology">
        <title>Unravelling the complete genome sequence of Advenella mimigardefordensis strain DPN7T and novel insights in the catabolism of the xenobiotic polythioester precursor 3,3'-dithiodipropionate.</title>
        <authorList>
            <person name="Wubbeler J.H."/>
            <person name="Hiessl S."/>
            <person name="Schuldes J."/>
            <person name="Thurmer A."/>
            <person name="Daniel R."/>
            <person name="Steinbuchel A."/>
        </authorList>
    </citation>
    <scope>NUCLEOTIDE SEQUENCE [LARGE SCALE GENOMIC DNA]</scope>
    <source>
        <strain evidence="2">DSM 17166 / LMG 22922 / DPN7</strain>
    </source>
</reference>
<evidence type="ECO:0000313" key="2">
    <source>
        <dbReference type="Proteomes" id="UP000019095"/>
    </source>
</evidence>
<keyword evidence="1" id="KW-0378">Hydrolase</keyword>